<dbReference type="AlphaFoldDB" id="A0A9P6Q9Z2"/>
<evidence type="ECO:0000313" key="3">
    <source>
        <dbReference type="Proteomes" id="UP000807716"/>
    </source>
</evidence>
<reference evidence="2" key="1">
    <citation type="journal article" date="2020" name="Fungal Divers.">
        <title>Resolving the Mortierellaceae phylogeny through synthesis of multi-gene phylogenetics and phylogenomics.</title>
        <authorList>
            <person name="Vandepol N."/>
            <person name="Liber J."/>
            <person name="Desiro A."/>
            <person name="Na H."/>
            <person name="Kennedy M."/>
            <person name="Barry K."/>
            <person name="Grigoriev I.V."/>
            <person name="Miller A.N."/>
            <person name="O'Donnell K."/>
            <person name="Stajich J.E."/>
            <person name="Bonito G."/>
        </authorList>
    </citation>
    <scope>NUCLEOTIDE SEQUENCE</scope>
    <source>
        <strain evidence="2">BC1065</strain>
    </source>
</reference>
<keyword evidence="3" id="KW-1185">Reference proteome</keyword>
<dbReference type="InterPro" id="IPR001005">
    <property type="entry name" value="SANT/Myb"/>
</dbReference>
<protein>
    <recommendedName>
        <fullName evidence="1">Myb-like domain-containing protein</fullName>
    </recommendedName>
</protein>
<accession>A0A9P6Q9Z2</accession>
<dbReference type="EMBL" id="JAAAJB010000216">
    <property type="protein sequence ID" value="KAG0261427.1"/>
    <property type="molecule type" value="Genomic_DNA"/>
</dbReference>
<comment type="caution">
    <text evidence="2">The sequence shown here is derived from an EMBL/GenBank/DDBJ whole genome shotgun (WGS) entry which is preliminary data.</text>
</comment>
<organism evidence="2 3">
    <name type="scientific">Actinomortierella ambigua</name>
    <dbReference type="NCBI Taxonomy" id="1343610"/>
    <lineage>
        <taxon>Eukaryota</taxon>
        <taxon>Fungi</taxon>
        <taxon>Fungi incertae sedis</taxon>
        <taxon>Mucoromycota</taxon>
        <taxon>Mortierellomycotina</taxon>
        <taxon>Mortierellomycetes</taxon>
        <taxon>Mortierellales</taxon>
        <taxon>Mortierellaceae</taxon>
        <taxon>Actinomortierella</taxon>
    </lineage>
</organism>
<dbReference type="Proteomes" id="UP000807716">
    <property type="component" value="Unassembled WGS sequence"/>
</dbReference>
<dbReference type="SMART" id="SM00717">
    <property type="entry name" value="SANT"/>
    <property type="match status" value="2"/>
</dbReference>
<proteinExistence type="predicted"/>
<feature type="domain" description="Myb-like" evidence="1">
    <location>
        <begin position="306"/>
        <end position="375"/>
    </location>
</feature>
<sequence length="775" mass="88336">MLRSPKVVAALDRLRATHRVAFPPIYFHTFLQSPASRFIRSTSTASSLPSLQVTASLKTTPSSTPAGAVLKTIARMSREKAPWRLIAQETGLSVEDCQRLFYTKLDWRAPYYWTIDGHPGRPDKAQIARLVYLVEHEGYTFDEIAERRLLYKRIAKNGHYLRYYHPLVLEHKYAEVVRHRKRLQRQRMAELGHLPEHVVLLRAVELFGQDWERIAQHTNTEMARAHDVERAKCVTLLDRFRSKLAAAVAAATADKPNRDARGIKQLETELAELESEVAKQQDPGWLSAETAQSLFHKVQRRHGQVWTTEDDALLVYMILETMRQHHWRTPTQVPSSLSSLDRGNDPATWAYWVQVANALGNHTPRQCLQRWRAMSTLDDRSKQVSNARWQRFEVCQFWMAWDFLVSQPQILQKIQASFRDVVGSADPRLHDITAPATGMGTRTKARTAAKVKEQPELGPLMKEVVQVLSLSQYAAAFQRNRGTDQCQHRFESTVRKLLSRPKNDAKKPASTPSSLNAEAIFIQAIQEQNVDLIIHFIRTAVVDPLLTRSLQKLAESPSEDAVAAEESCESLATFPKEYRLRSLWSPTLRKRLQWRVIEAKGGIKIADEDIDWDEIAEQLTKEAPNGEDGRVPNITSQQCLSTWRYILAEHDLLEAEETEAQVDGKGTCLQTSSGQLAEGLEDDDRQSNQAPKQRRWLEHEIVSLEIGVRRFGTIWADVRAQYLPGRTISEIHQKWFEISSGTAVDPTPKLDRAQEEDYQTLMHALKISTGPTPSI</sequence>
<name>A0A9P6Q9Z2_9FUNG</name>
<dbReference type="Gene3D" id="1.10.10.60">
    <property type="entry name" value="Homeodomain-like"/>
    <property type="match status" value="1"/>
</dbReference>
<dbReference type="PROSITE" id="PS50090">
    <property type="entry name" value="MYB_LIKE"/>
    <property type="match status" value="1"/>
</dbReference>
<evidence type="ECO:0000259" key="1">
    <source>
        <dbReference type="PROSITE" id="PS50090"/>
    </source>
</evidence>
<dbReference type="OrthoDB" id="2385226at2759"/>
<gene>
    <name evidence="2" type="ORF">DFQ27_002950</name>
</gene>
<evidence type="ECO:0000313" key="2">
    <source>
        <dbReference type="EMBL" id="KAG0261427.1"/>
    </source>
</evidence>